<protein>
    <recommendedName>
        <fullName evidence="1">Phytase-like domain-containing protein</fullName>
    </recommendedName>
</protein>
<dbReference type="InterPro" id="IPR027372">
    <property type="entry name" value="Phytase-like_dom"/>
</dbReference>
<dbReference type="Pfam" id="PF13449">
    <property type="entry name" value="Phytase-like"/>
    <property type="match status" value="1"/>
</dbReference>
<dbReference type="Proteomes" id="UP000249688">
    <property type="component" value="Unassembled WGS sequence"/>
</dbReference>
<gene>
    <name evidence="2" type="ORF">C8P66_11137</name>
</gene>
<evidence type="ECO:0000313" key="2">
    <source>
        <dbReference type="EMBL" id="PZW45622.1"/>
    </source>
</evidence>
<dbReference type="AlphaFoldDB" id="A0A2W7KDF4"/>
<comment type="caution">
    <text evidence="2">The sequence shown here is derived from an EMBL/GenBank/DDBJ whole genome shotgun (WGS) entry which is preliminary data.</text>
</comment>
<evidence type="ECO:0000259" key="1">
    <source>
        <dbReference type="Pfam" id="PF13449"/>
    </source>
</evidence>
<dbReference type="OrthoDB" id="9798693at2"/>
<reference evidence="2 3" key="1">
    <citation type="submission" date="2018-06" db="EMBL/GenBank/DDBJ databases">
        <title>Genomic Encyclopedia of Archaeal and Bacterial Type Strains, Phase II (KMG-II): from individual species to whole genera.</title>
        <authorList>
            <person name="Goeker M."/>
        </authorList>
    </citation>
    <scope>NUCLEOTIDE SEQUENCE [LARGE SCALE GENOMIC DNA]</scope>
    <source>
        <strain evidence="2 3">DSM 24525</strain>
    </source>
</reference>
<dbReference type="SUPFAM" id="SSF63829">
    <property type="entry name" value="Calcium-dependent phosphotriesterase"/>
    <property type="match status" value="1"/>
</dbReference>
<dbReference type="RefSeq" id="WP_111398283.1">
    <property type="nucleotide sequence ID" value="NZ_QKYU01000011.1"/>
</dbReference>
<organism evidence="2 3">
    <name type="scientific">Humitalea rosea</name>
    <dbReference type="NCBI Taxonomy" id="990373"/>
    <lineage>
        <taxon>Bacteria</taxon>
        <taxon>Pseudomonadati</taxon>
        <taxon>Pseudomonadota</taxon>
        <taxon>Alphaproteobacteria</taxon>
        <taxon>Acetobacterales</taxon>
        <taxon>Roseomonadaceae</taxon>
        <taxon>Humitalea</taxon>
    </lineage>
</organism>
<dbReference type="PIRSF" id="PIRSF031900">
    <property type="entry name" value="UCP031900"/>
    <property type="match status" value="1"/>
</dbReference>
<evidence type="ECO:0000313" key="3">
    <source>
        <dbReference type="Proteomes" id="UP000249688"/>
    </source>
</evidence>
<dbReference type="InterPro" id="IPR014567">
    <property type="entry name" value="UCP031900"/>
</dbReference>
<keyword evidence="3" id="KW-1185">Reference proteome</keyword>
<feature type="domain" description="Phytase-like" evidence="1">
    <location>
        <begin position="55"/>
        <end position="295"/>
    </location>
</feature>
<proteinExistence type="predicted"/>
<dbReference type="EMBL" id="QKYU01000011">
    <property type="protein sequence ID" value="PZW45622.1"/>
    <property type="molecule type" value="Genomic_DNA"/>
</dbReference>
<name>A0A2W7KDF4_9PROT</name>
<accession>A0A2W7KDF4</accession>
<sequence length="310" mass="32718">MWAGRRALLAAALAGCGALDRPRGLTSRLPPFTTPPESPLVALGALEIHRDVLGLGGLSSLHVGDDLAVTAISDTGRWLRARLELAPDGTPLGLVEARTGPLRDGGGVALSRGYQGDAESLVRTPSGEWLVGFERWHRIRAYEQIDGPGRYVAPPPGLQAAPSNGGLESLTFLADGRLLAITENYWLMGQGVAAWLRGTDGAWVPTAYLPAPGMVPTDACGLPDGSVLVLERAFSLLGGFWGRLVRVPAAALAAPVIAGEAILALEPPLPTDNWEGVSAFTHRGRRLVALVSDDNESVLQRGLLMVLGWR</sequence>